<evidence type="ECO:0000256" key="1">
    <source>
        <dbReference type="ARBA" id="ARBA00022574"/>
    </source>
</evidence>
<dbReference type="Gene3D" id="2.130.10.10">
    <property type="entry name" value="YVTN repeat-like/Quinoprotein amine dehydrogenase"/>
    <property type="match status" value="1"/>
</dbReference>
<evidence type="ECO:0000259" key="3">
    <source>
        <dbReference type="Pfam" id="PF21031"/>
    </source>
</evidence>
<proteinExistence type="predicted"/>
<keyword evidence="2" id="KW-0677">Repeat</keyword>
<comment type="caution">
    <text evidence="4">The sequence shown here is derived from an EMBL/GenBank/DDBJ whole genome shotgun (WGS) entry which is preliminary data.</text>
</comment>
<dbReference type="InterPro" id="IPR036322">
    <property type="entry name" value="WD40_repeat_dom_sf"/>
</dbReference>
<sequence length="326" mass="35323">MYRKEKPLLLKGSTSALANNLSIEVNLEKGIISYATVHKSLVNLVSASLDGTSVNPRQIPCKEPSASQGFTMILQAKLVQMGARTILVMTSQKGIQMYDADSSTMLFWYALGDVTQAEPQVSFGRGICAVLSDYICVGNHKGEIIVLHIPARGSNITVSETLTGNSAAICDLASENEKMVSCDDLGTVIVWKVGDTCQQLLKINGPGYPCSAVSIWNDLIVAGYSSGHMRVFNASTGRLHIEIAAHARWITAIDIAKKVGEVISVAEDTFLHIWQLKPGPEPEIEHKFSDCVSDVQLQGASFISEDGRAFAVTGYDNNELMFYSVC</sequence>
<dbReference type="GO" id="GO:0005814">
    <property type="term" value="C:centriole"/>
    <property type="evidence" value="ECO:0007669"/>
    <property type="project" value="TreeGrafter"/>
</dbReference>
<dbReference type="InterPro" id="IPR001680">
    <property type="entry name" value="WD40_rpt"/>
</dbReference>
<dbReference type="InterPro" id="IPR015943">
    <property type="entry name" value="WD40/YVTN_repeat-like_dom_sf"/>
</dbReference>
<organism evidence="4 5">
    <name type="scientific">Ridgeia piscesae</name>
    <name type="common">Tubeworm</name>
    <dbReference type="NCBI Taxonomy" id="27915"/>
    <lineage>
        <taxon>Eukaryota</taxon>
        <taxon>Metazoa</taxon>
        <taxon>Spiralia</taxon>
        <taxon>Lophotrochozoa</taxon>
        <taxon>Annelida</taxon>
        <taxon>Polychaeta</taxon>
        <taxon>Sedentaria</taxon>
        <taxon>Canalipalpata</taxon>
        <taxon>Sabellida</taxon>
        <taxon>Siboglinidae</taxon>
        <taxon>Ridgeia</taxon>
    </lineage>
</organism>
<keyword evidence="5" id="KW-1185">Reference proteome</keyword>
<dbReference type="PANTHER" id="PTHR44019">
    <property type="entry name" value="WD REPEAT-CONTAINING PROTEIN 55"/>
    <property type="match status" value="1"/>
</dbReference>
<evidence type="ECO:0000313" key="4">
    <source>
        <dbReference type="EMBL" id="KAK2168720.1"/>
    </source>
</evidence>
<gene>
    <name evidence="4" type="ORF">NP493_1222g00053</name>
</gene>
<protein>
    <recommendedName>
        <fullName evidence="3">WD repeat-containing protein 54 beta-propeller domain-containing protein</fullName>
    </recommendedName>
</protein>
<dbReference type="GO" id="GO:0060271">
    <property type="term" value="P:cilium assembly"/>
    <property type="evidence" value="ECO:0007669"/>
    <property type="project" value="TreeGrafter"/>
</dbReference>
<dbReference type="AlphaFoldDB" id="A0AAD9KDI8"/>
<dbReference type="SUPFAM" id="SSF50978">
    <property type="entry name" value="WD40 repeat-like"/>
    <property type="match status" value="1"/>
</dbReference>
<dbReference type="InterPro" id="IPR049546">
    <property type="entry name" value="WDR54_beta_prop"/>
</dbReference>
<dbReference type="InterPro" id="IPR050505">
    <property type="entry name" value="WDR55/POC1"/>
</dbReference>
<dbReference type="PANTHER" id="PTHR44019:SF8">
    <property type="entry name" value="POC1 CENTRIOLAR PROTEIN HOMOLOG"/>
    <property type="match status" value="1"/>
</dbReference>
<evidence type="ECO:0000313" key="5">
    <source>
        <dbReference type="Proteomes" id="UP001209878"/>
    </source>
</evidence>
<dbReference type="Proteomes" id="UP001209878">
    <property type="component" value="Unassembled WGS sequence"/>
</dbReference>
<keyword evidence="1" id="KW-0853">WD repeat</keyword>
<feature type="domain" description="WD repeat-containing protein 54 beta-propeller" evidence="3">
    <location>
        <begin position="1"/>
        <end position="324"/>
    </location>
</feature>
<dbReference type="Pfam" id="PF21031">
    <property type="entry name" value="WDR54"/>
    <property type="match status" value="1"/>
</dbReference>
<name>A0AAD9KDI8_RIDPI</name>
<accession>A0AAD9KDI8</accession>
<reference evidence="4" key="1">
    <citation type="journal article" date="2023" name="Mol. Biol. Evol.">
        <title>Third-Generation Sequencing Reveals the Adaptive Role of the Epigenome in Three Deep-Sea Polychaetes.</title>
        <authorList>
            <person name="Perez M."/>
            <person name="Aroh O."/>
            <person name="Sun Y."/>
            <person name="Lan Y."/>
            <person name="Juniper S.K."/>
            <person name="Young C.R."/>
            <person name="Angers B."/>
            <person name="Qian P.Y."/>
        </authorList>
    </citation>
    <scope>NUCLEOTIDE SEQUENCE</scope>
    <source>
        <strain evidence="4">R07B-5</strain>
    </source>
</reference>
<dbReference type="EMBL" id="JAODUO010001219">
    <property type="protein sequence ID" value="KAK2168720.1"/>
    <property type="molecule type" value="Genomic_DNA"/>
</dbReference>
<dbReference type="GO" id="GO:0036064">
    <property type="term" value="C:ciliary basal body"/>
    <property type="evidence" value="ECO:0007669"/>
    <property type="project" value="TreeGrafter"/>
</dbReference>
<dbReference type="SMART" id="SM00320">
    <property type="entry name" value="WD40"/>
    <property type="match status" value="3"/>
</dbReference>
<evidence type="ECO:0000256" key="2">
    <source>
        <dbReference type="ARBA" id="ARBA00022737"/>
    </source>
</evidence>